<comment type="caution">
    <text evidence="1">The sequence shown here is derived from an EMBL/GenBank/DDBJ whole genome shotgun (WGS) entry which is preliminary data.</text>
</comment>
<gene>
    <name evidence="1" type="ORF">EV657_13217</name>
</gene>
<protein>
    <submittedName>
        <fullName evidence="1">Uncharacterized protein</fullName>
    </submittedName>
</protein>
<dbReference type="EMBL" id="SOEB01000032">
    <property type="protein sequence ID" value="TDX22182.1"/>
    <property type="molecule type" value="Genomic_DNA"/>
</dbReference>
<evidence type="ECO:0000313" key="2">
    <source>
        <dbReference type="Proteomes" id="UP000295484"/>
    </source>
</evidence>
<organism evidence="1 2">
    <name type="scientific">Rhodovulum visakhapatnamense</name>
    <dbReference type="NCBI Taxonomy" id="364297"/>
    <lineage>
        <taxon>Bacteria</taxon>
        <taxon>Pseudomonadati</taxon>
        <taxon>Pseudomonadota</taxon>
        <taxon>Alphaproteobacteria</taxon>
        <taxon>Rhodobacterales</taxon>
        <taxon>Paracoccaceae</taxon>
        <taxon>Rhodovulum</taxon>
    </lineage>
</organism>
<dbReference type="AlphaFoldDB" id="A0A4R8FAB9"/>
<name>A0A4R8FAB9_9RHOB</name>
<reference evidence="1 2" key="1">
    <citation type="submission" date="2019-03" db="EMBL/GenBank/DDBJ databases">
        <title>Genomic Encyclopedia of Type Strains, Phase IV (KMG-IV): sequencing the most valuable type-strain genomes for metagenomic binning, comparative biology and taxonomic classification.</title>
        <authorList>
            <person name="Goeker M."/>
        </authorList>
    </citation>
    <scope>NUCLEOTIDE SEQUENCE [LARGE SCALE GENOMIC DNA]</scope>
    <source>
        <strain evidence="1 2">JA181</strain>
    </source>
</reference>
<accession>A0A4R8FAB9</accession>
<proteinExistence type="predicted"/>
<evidence type="ECO:0000313" key="1">
    <source>
        <dbReference type="EMBL" id="TDX22182.1"/>
    </source>
</evidence>
<sequence>MMQMVSPLTLIRLKREPFDEIYAVAPTAHQSDRARKAVGARDMMLLSGAMADAEAGRHSTRNLSGR</sequence>
<dbReference type="RefSeq" id="WP_134079418.1">
    <property type="nucleotide sequence ID" value="NZ_SOEB01000032.1"/>
</dbReference>
<dbReference type="Proteomes" id="UP000295484">
    <property type="component" value="Unassembled WGS sequence"/>
</dbReference>